<dbReference type="AlphaFoldDB" id="A0A7J0G7W0"/>
<proteinExistence type="predicted"/>
<keyword evidence="3" id="KW-1185">Reference proteome</keyword>
<dbReference type="EMBL" id="BJWL01000018">
    <property type="protein sequence ID" value="GFZ06880.1"/>
    <property type="molecule type" value="Genomic_DNA"/>
</dbReference>
<reference evidence="2 3" key="1">
    <citation type="submission" date="2019-07" db="EMBL/GenBank/DDBJ databases">
        <title>De Novo Assembly of kiwifruit Actinidia rufa.</title>
        <authorList>
            <person name="Sugita-Konishi S."/>
            <person name="Sato K."/>
            <person name="Mori E."/>
            <person name="Abe Y."/>
            <person name="Kisaki G."/>
            <person name="Hamano K."/>
            <person name="Suezawa K."/>
            <person name="Otani M."/>
            <person name="Fukuda T."/>
            <person name="Manabe T."/>
            <person name="Gomi K."/>
            <person name="Tabuchi M."/>
            <person name="Akimitsu K."/>
            <person name="Kataoka I."/>
        </authorList>
    </citation>
    <scope>NUCLEOTIDE SEQUENCE [LARGE SCALE GENOMIC DNA]</scope>
    <source>
        <strain evidence="3">cv. Fuchu</strain>
    </source>
</reference>
<name>A0A7J0G7W0_9ERIC</name>
<evidence type="ECO:0000313" key="3">
    <source>
        <dbReference type="Proteomes" id="UP000585474"/>
    </source>
</evidence>
<feature type="region of interest" description="Disordered" evidence="1">
    <location>
        <begin position="1"/>
        <end position="32"/>
    </location>
</feature>
<protein>
    <submittedName>
        <fullName evidence="2">Uncharacterized protein</fullName>
    </submittedName>
</protein>
<comment type="caution">
    <text evidence="2">The sequence shown here is derived from an EMBL/GenBank/DDBJ whole genome shotgun (WGS) entry which is preliminary data.</text>
</comment>
<sequence length="75" mass="7951">MAKEESKKSEALSLAPAEPQPPPPAASLPAKINTTDNVVQEISMFPHPPPPEEGMAPTLLSLSLSAITNLVVFEF</sequence>
<feature type="compositionally biased region" description="Basic and acidic residues" evidence="1">
    <location>
        <begin position="1"/>
        <end position="10"/>
    </location>
</feature>
<dbReference type="Proteomes" id="UP000585474">
    <property type="component" value="Unassembled WGS sequence"/>
</dbReference>
<evidence type="ECO:0000256" key="1">
    <source>
        <dbReference type="SAM" id="MobiDB-lite"/>
    </source>
</evidence>
<organism evidence="2 3">
    <name type="scientific">Actinidia rufa</name>
    <dbReference type="NCBI Taxonomy" id="165716"/>
    <lineage>
        <taxon>Eukaryota</taxon>
        <taxon>Viridiplantae</taxon>
        <taxon>Streptophyta</taxon>
        <taxon>Embryophyta</taxon>
        <taxon>Tracheophyta</taxon>
        <taxon>Spermatophyta</taxon>
        <taxon>Magnoliopsida</taxon>
        <taxon>eudicotyledons</taxon>
        <taxon>Gunneridae</taxon>
        <taxon>Pentapetalae</taxon>
        <taxon>asterids</taxon>
        <taxon>Ericales</taxon>
        <taxon>Actinidiaceae</taxon>
        <taxon>Actinidia</taxon>
    </lineage>
</organism>
<evidence type="ECO:0000313" key="2">
    <source>
        <dbReference type="EMBL" id="GFZ06880.1"/>
    </source>
</evidence>
<gene>
    <name evidence="2" type="ORF">Acr_18g0010500</name>
</gene>
<accession>A0A7J0G7W0</accession>